<dbReference type="AlphaFoldDB" id="H8GIL4"/>
<organism evidence="1 2">
    <name type="scientific">Methylomicrobium album BG8</name>
    <dbReference type="NCBI Taxonomy" id="686340"/>
    <lineage>
        <taxon>Bacteria</taxon>
        <taxon>Pseudomonadati</taxon>
        <taxon>Pseudomonadota</taxon>
        <taxon>Gammaproteobacteria</taxon>
        <taxon>Methylococcales</taxon>
        <taxon>Methylococcaceae</taxon>
        <taxon>Methylomicrobium</taxon>
    </lineage>
</organism>
<dbReference type="Proteomes" id="UP000005090">
    <property type="component" value="Chromosome"/>
</dbReference>
<dbReference type="HOGENOM" id="CLU_3137553_0_0_6"/>
<evidence type="ECO:0000313" key="2">
    <source>
        <dbReference type="Proteomes" id="UP000005090"/>
    </source>
</evidence>
<reference evidence="1 2" key="1">
    <citation type="journal article" date="2013" name="Genome Announc.">
        <title>Genome Sequence of the Obligate Gammaproteobacterial Methanotroph Methylomicrobium album Strain BG8.</title>
        <authorList>
            <person name="Kits K.D."/>
            <person name="Kalyuzhnaya M.G."/>
            <person name="Klotz M.G."/>
            <person name="Jetten M.S."/>
            <person name="Op den Camp H.J."/>
            <person name="Vuilleumier S."/>
            <person name="Bringel F."/>
            <person name="Dispirito A.A."/>
            <person name="Murrell J.C."/>
            <person name="Bruce D."/>
            <person name="Cheng J.F."/>
            <person name="Copeland A."/>
            <person name="Goodwin L."/>
            <person name="Hauser L."/>
            <person name="Lajus A."/>
            <person name="Land M.L."/>
            <person name="Lapidus A."/>
            <person name="Lucas S."/>
            <person name="Medigue C."/>
            <person name="Pitluck S."/>
            <person name="Woyke T."/>
            <person name="Zeytun A."/>
            <person name="Stein L.Y."/>
        </authorList>
    </citation>
    <scope>NUCLEOTIDE SEQUENCE [LARGE SCALE GENOMIC DNA]</scope>
    <source>
        <strain evidence="1 2">BG8</strain>
    </source>
</reference>
<dbReference type="EMBL" id="CM001475">
    <property type="protein sequence ID" value="EIC29041.1"/>
    <property type="molecule type" value="Genomic_DNA"/>
</dbReference>
<gene>
    <name evidence="1" type="ORF">Metal_1235</name>
</gene>
<accession>H8GIL4</accession>
<protein>
    <submittedName>
        <fullName evidence="1">Uncharacterized protein</fullName>
    </submittedName>
</protein>
<evidence type="ECO:0000313" key="1">
    <source>
        <dbReference type="EMBL" id="EIC29041.1"/>
    </source>
</evidence>
<dbReference type="STRING" id="686340.Metal_1235"/>
<sequence>MPGLLRNLLGFIILVATIGLATCQAMVRAEPSVPIAAFKDYPSRGQQAK</sequence>
<proteinExistence type="predicted"/>
<name>H8GIL4_METAL</name>
<keyword evidence="2" id="KW-1185">Reference proteome</keyword>
<dbReference type="eggNOG" id="ENOG5031N41">
    <property type="taxonomic scope" value="Bacteria"/>
</dbReference>